<protein>
    <submittedName>
        <fullName evidence="1">Uncharacterized protein</fullName>
    </submittedName>
</protein>
<sequence>MDLGLESLYAFYVFYSFLHSLKNGFGTVLSGKIILSFLRIQVSIPLNFPS</sequence>
<gene>
    <name evidence="1" type="ORF">LEP1GSC043_1159</name>
</gene>
<name>N1U3P9_9LEPT</name>
<dbReference type="Proteomes" id="UP000012249">
    <property type="component" value="Unassembled WGS sequence"/>
</dbReference>
<proteinExistence type="predicted"/>
<evidence type="ECO:0000313" key="2">
    <source>
        <dbReference type="Proteomes" id="UP000012249"/>
    </source>
</evidence>
<reference evidence="1 2" key="1">
    <citation type="submission" date="2013-02" db="EMBL/GenBank/DDBJ databases">
        <authorList>
            <person name="Harkins D.M."/>
            <person name="Durkin A.S."/>
            <person name="Brinkac L.M."/>
            <person name="Haft D.H."/>
            <person name="Selengut J.D."/>
            <person name="Sanka R."/>
            <person name="DePew J."/>
            <person name="Purushe J."/>
            <person name="Haake D.A."/>
            <person name="Matsunaga J."/>
            <person name="Vinetz J.M."/>
            <person name="Sutton G.G."/>
            <person name="Nierman W.C."/>
            <person name="Fouts D.E."/>
        </authorList>
    </citation>
    <scope>NUCLEOTIDE SEQUENCE [LARGE SCALE GENOMIC DNA]</scope>
    <source>
        <strain evidence="1 2">Ecochallenge</strain>
    </source>
</reference>
<comment type="caution">
    <text evidence="1">The sequence shown here is derived from an EMBL/GenBank/DDBJ whole genome shotgun (WGS) entry which is preliminary data.</text>
</comment>
<organism evidence="1 2">
    <name type="scientific">Leptospira weilii str. Ecochallenge</name>
    <dbReference type="NCBI Taxonomy" id="1049986"/>
    <lineage>
        <taxon>Bacteria</taxon>
        <taxon>Pseudomonadati</taxon>
        <taxon>Spirochaetota</taxon>
        <taxon>Spirochaetia</taxon>
        <taxon>Leptospirales</taxon>
        <taxon>Leptospiraceae</taxon>
        <taxon>Leptospira</taxon>
    </lineage>
</organism>
<evidence type="ECO:0000313" key="1">
    <source>
        <dbReference type="EMBL" id="EMY12766.1"/>
    </source>
</evidence>
<accession>N1U3P9</accession>
<dbReference type="EMBL" id="AHMI02000278">
    <property type="protein sequence ID" value="EMY12766.1"/>
    <property type="molecule type" value="Genomic_DNA"/>
</dbReference>
<dbReference type="AlphaFoldDB" id="N1U3P9"/>